<protein>
    <submittedName>
        <fullName evidence="2">Uncharacterized protein</fullName>
    </submittedName>
</protein>
<comment type="caution">
    <text evidence="2">The sequence shown here is derived from an EMBL/GenBank/DDBJ whole genome shotgun (WGS) entry which is preliminary data.</text>
</comment>
<dbReference type="Proteomes" id="UP000620046">
    <property type="component" value="Unassembled WGS sequence"/>
</dbReference>
<gene>
    <name evidence="2" type="ORF">GCM10010981_32660</name>
</gene>
<proteinExistence type="predicted"/>
<keyword evidence="3" id="KW-1185">Reference proteome</keyword>
<dbReference type="EMBL" id="BMJA01000002">
    <property type="protein sequence ID" value="GGA40902.1"/>
    <property type="molecule type" value="Genomic_DNA"/>
</dbReference>
<sequence>MSSSVLLFAPPKAKGSYVSGRLDLRWKIPMEWVVWIVYAVLILLYTSGHHLT</sequence>
<name>A0ABQ1GC99_9GAMM</name>
<feature type="transmembrane region" description="Helical" evidence="1">
    <location>
        <begin position="32"/>
        <end position="51"/>
    </location>
</feature>
<evidence type="ECO:0000313" key="2">
    <source>
        <dbReference type="EMBL" id="GGA40902.1"/>
    </source>
</evidence>
<accession>A0ABQ1GC99</accession>
<organism evidence="2 3">
    <name type="scientific">Dyella nitratireducens</name>
    <dbReference type="NCBI Taxonomy" id="1849580"/>
    <lineage>
        <taxon>Bacteria</taxon>
        <taxon>Pseudomonadati</taxon>
        <taxon>Pseudomonadota</taxon>
        <taxon>Gammaproteobacteria</taxon>
        <taxon>Lysobacterales</taxon>
        <taxon>Rhodanobacteraceae</taxon>
        <taxon>Dyella</taxon>
    </lineage>
</organism>
<reference evidence="3" key="1">
    <citation type="journal article" date="2019" name="Int. J. Syst. Evol. Microbiol.">
        <title>The Global Catalogue of Microorganisms (GCM) 10K type strain sequencing project: providing services to taxonomists for standard genome sequencing and annotation.</title>
        <authorList>
            <consortium name="The Broad Institute Genomics Platform"/>
            <consortium name="The Broad Institute Genome Sequencing Center for Infectious Disease"/>
            <person name="Wu L."/>
            <person name="Ma J."/>
        </authorList>
    </citation>
    <scope>NUCLEOTIDE SEQUENCE [LARGE SCALE GENOMIC DNA]</scope>
    <source>
        <strain evidence="3">CGMCC 1.15439</strain>
    </source>
</reference>
<keyword evidence="1" id="KW-0472">Membrane</keyword>
<keyword evidence="1" id="KW-1133">Transmembrane helix</keyword>
<evidence type="ECO:0000313" key="3">
    <source>
        <dbReference type="Proteomes" id="UP000620046"/>
    </source>
</evidence>
<keyword evidence="1" id="KW-0812">Transmembrane</keyword>
<evidence type="ECO:0000256" key="1">
    <source>
        <dbReference type="SAM" id="Phobius"/>
    </source>
</evidence>